<protein>
    <submittedName>
        <fullName evidence="2">Uncharacterized protein</fullName>
    </submittedName>
</protein>
<evidence type="ECO:0000256" key="1">
    <source>
        <dbReference type="SAM" id="MobiDB-lite"/>
    </source>
</evidence>
<feature type="region of interest" description="Disordered" evidence="1">
    <location>
        <begin position="434"/>
        <end position="472"/>
    </location>
</feature>
<dbReference type="AlphaFoldDB" id="A0A1E1LAE7"/>
<evidence type="ECO:0000313" key="3">
    <source>
        <dbReference type="Proteomes" id="UP000178912"/>
    </source>
</evidence>
<reference evidence="3" key="1">
    <citation type="submission" date="2016-03" db="EMBL/GenBank/DDBJ databases">
        <authorList>
            <person name="Guldener U."/>
        </authorList>
    </citation>
    <scope>NUCLEOTIDE SEQUENCE [LARGE SCALE GENOMIC DNA]</scope>
    <source>
        <strain evidence="3">04CH-RAC-A.6.1</strain>
    </source>
</reference>
<accession>A0A1E1LAE7</accession>
<sequence length="504" mass="56292">MAVLSSIALAHTVQGSNMLSPDKNTGNNQQDDPDAWYNPIRNGRPLLAIRRPLHPPKATEQRVVDNILLALKDFNFQKITDTSIEDLVGQLMPERLEVSSDILIPIGCCGIIDYDIRLQRLRPGSLNIEDTDESSTDASSYSPVVNLRFTNTNGVKGIGASVRRAVVLGRIVAPHQHKERLVQSRWIVVLDQTRLLWVLYANGIDEKDVATSKNGGRVPYSVAWDTAFGARKQFGQKVVLLGSLNNILFKVHKELPDPEVYATDWSTTSVPIDRSLLSKSKLLVSPTTVKRLFDIDTSFFNFPQYRNKNMAWLKNFLRYDQFCIDLDEANKAEHLVIGRTLTEAAWCKVVIQGYKAMDEVLEQRDGATFQTDLDCLSECLAQRRSPSMSKYWLDKSTKHPGLDLINTPDEHTMGDHFTGLAEWALAMLRDNKSPGNESLAHRSGVSSKFENMVTPKSEPNTMSPVDGEDISRNTPVGDTIFLRAKAKAQGLIRIIKESDGSNVA</sequence>
<dbReference type="EMBL" id="FJUX01000097">
    <property type="protein sequence ID" value="CZT07553.1"/>
    <property type="molecule type" value="Genomic_DNA"/>
</dbReference>
<keyword evidence="3" id="KW-1185">Reference proteome</keyword>
<organism evidence="2 3">
    <name type="scientific">Rhynchosporium agropyri</name>
    <dbReference type="NCBI Taxonomy" id="914238"/>
    <lineage>
        <taxon>Eukaryota</taxon>
        <taxon>Fungi</taxon>
        <taxon>Dikarya</taxon>
        <taxon>Ascomycota</taxon>
        <taxon>Pezizomycotina</taxon>
        <taxon>Leotiomycetes</taxon>
        <taxon>Helotiales</taxon>
        <taxon>Ploettnerulaceae</taxon>
        <taxon>Rhynchosporium</taxon>
    </lineage>
</organism>
<feature type="region of interest" description="Disordered" evidence="1">
    <location>
        <begin position="16"/>
        <end position="37"/>
    </location>
</feature>
<dbReference type="OrthoDB" id="3516566at2759"/>
<proteinExistence type="predicted"/>
<gene>
    <name evidence="2" type="ORF">RAG0_12950</name>
</gene>
<evidence type="ECO:0000313" key="2">
    <source>
        <dbReference type="EMBL" id="CZT07553.1"/>
    </source>
</evidence>
<feature type="compositionally biased region" description="Polar residues" evidence="1">
    <location>
        <begin position="16"/>
        <end position="30"/>
    </location>
</feature>
<dbReference type="Proteomes" id="UP000178912">
    <property type="component" value="Unassembled WGS sequence"/>
</dbReference>
<name>A0A1E1LAE7_9HELO</name>